<keyword evidence="4" id="KW-1185">Reference proteome</keyword>
<feature type="transmembrane region" description="Helical" evidence="2">
    <location>
        <begin position="21"/>
        <end position="42"/>
    </location>
</feature>
<dbReference type="Proteomes" id="UP000653305">
    <property type="component" value="Unassembled WGS sequence"/>
</dbReference>
<evidence type="ECO:0000313" key="4">
    <source>
        <dbReference type="Proteomes" id="UP000653305"/>
    </source>
</evidence>
<feature type="compositionally biased region" description="Basic and acidic residues" evidence="1">
    <location>
        <begin position="105"/>
        <end position="115"/>
    </location>
</feature>
<dbReference type="EMBL" id="BMAC01008877">
    <property type="protein sequence ID" value="GFQ08713.1"/>
    <property type="molecule type" value="Genomic_DNA"/>
</dbReference>
<name>A0A830DDF4_9LAMI</name>
<feature type="region of interest" description="Disordered" evidence="1">
    <location>
        <begin position="171"/>
        <end position="201"/>
    </location>
</feature>
<feature type="region of interest" description="Disordered" evidence="1">
    <location>
        <begin position="87"/>
        <end position="128"/>
    </location>
</feature>
<keyword evidence="2" id="KW-0472">Membrane</keyword>
<organism evidence="3 4">
    <name type="scientific">Phtheirospermum japonicum</name>
    <dbReference type="NCBI Taxonomy" id="374723"/>
    <lineage>
        <taxon>Eukaryota</taxon>
        <taxon>Viridiplantae</taxon>
        <taxon>Streptophyta</taxon>
        <taxon>Embryophyta</taxon>
        <taxon>Tracheophyta</taxon>
        <taxon>Spermatophyta</taxon>
        <taxon>Magnoliopsida</taxon>
        <taxon>eudicotyledons</taxon>
        <taxon>Gunneridae</taxon>
        <taxon>Pentapetalae</taxon>
        <taxon>asterids</taxon>
        <taxon>lamiids</taxon>
        <taxon>Lamiales</taxon>
        <taxon>Orobanchaceae</taxon>
        <taxon>Orobanchaceae incertae sedis</taxon>
        <taxon>Phtheirospermum</taxon>
    </lineage>
</organism>
<evidence type="ECO:0000256" key="1">
    <source>
        <dbReference type="SAM" id="MobiDB-lite"/>
    </source>
</evidence>
<keyword evidence="2" id="KW-1133">Transmembrane helix</keyword>
<sequence length="201" mass="22102">MAHQQNIRDENWYKATWAHRAWFATGCTTLLISLSKSILLISKMPFTPRTCLELPLAAVLGYLLSDLASAIVHWAFDNYGSAQNPSFRAPDPVVPGPPPAPGGDHQVRDRRDRPHPGGGGHRRPHAAQLILRRPGPPRVRRRVRRLRHVQRQVSTRGAHLPRKKVPPLVAAASGRRNTPRAVAARATPPATGCHTTAATAR</sequence>
<feature type="compositionally biased region" description="Low complexity" evidence="1">
    <location>
        <begin position="175"/>
        <end position="191"/>
    </location>
</feature>
<dbReference type="OrthoDB" id="5103at2759"/>
<gene>
    <name evidence="3" type="ORF">PHJA_003015300</name>
</gene>
<feature type="compositionally biased region" description="Pro residues" evidence="1">
    <location>
        <begin position="92"/>
        <end position="101"/>
    </location>
</feature>
<dbReference type="AlphaFoldDB" id="A0A830DDF4"/>
<reference evidence="3" key="1">
    <citation type="submission" date="2020-07" db="EMBL/GenBank/DDBJ databases">
        <title>Ethylene signaling mediates host invasion by parasitic plants.</title>
        <authorList>
            <person name="Yoshida S."/>
        </authorList>
    </citation>
    <scope>NUCLEOTIDE SEQUENCE</scope>
    <source>
        <strain evidence="3">Okayama</strain>
    </source>
</reference>
<evidence type="ECO:0000256" key="2">
    <source>
        <dbReference type="SAM" id="Phobius"/>
    </source>
</evidence>
<dbReference type="PANTHER" id="PTHR48140">
    <property type="entry name" value="FATTY ACID DESATURASE 4, CHLOROPLASTIC-RELATED"/>
    <property type="match status" value="1"/>
</dbReference>
<proteinExistence type="predicted"/>
<keyword evidence="2" id="KW-0812">Transmembrane</keyword>
<accession>A0A830DDF4</accession>
<protein>
    <submittedName>
        <fullName evidence="3">Fatty acid desaturase 4 chloroplastic</fullName>
    </submittedName>
</protein>
<dbReference type="InterPro" id="IPR052864">
    <property type="entry name" value="Chloroplast_FAD_CarF"/>
</dbReference>
<comment type="caution">
    <text evidence="3">The sequence shown here is derived from an EMBL/GenBank/DDBJ whole genome shotgun (WGS) entry which is preliminary data.</text>
</comment>
<evidence type="ECO:0000313" key="3">
    <source>
        <dbReference type="EMBL" id="GFQ08713.1"/>
    </source>
</evidence>
<dbReference type="PANTHER" id="PTHR48140:SF1">
    <property type="entry name" value="FATTY ACID DESATURASE 4, CHLOROPLASTIC-RELATED"/>
    <property type="match status" value="1"/>
</dbReference>